<dbReference type="InterPro" id="IPR045057">
    <property type="entry name" value="Gcn5-rel_NAT"/>
</dbReference>
<dbReference type="InterPro" id="IPR031165">
    <property type="entry name" value="GNAT_YJDJ"/>
</dbReference>
<protein>
    <submittedName>
        <fullName evidence="4">N-acetyltransferase</fullName>
    </submittedName>
</protein>
<feature type="compositionally biased region" description="Basic and acidic residues" evidence="1">
    <location>
        <begin position="104"/>
        <end position="117"/>
    </location>
</feature>
<dbReference type="PANTHER" id="PTHR31435:SF9">
    <property type="entry name" value="PROTEIN NATD1"/>
    <property type="match status" value="1"/>
</dbReference>
<dbReference type="PROSITE" id="PS51729">
    <property type="entry name" value="GNAT_YJDJ"/>
    <property type="match status" value="1"/>
</dbReference>
<evidence type="ECO:0000313" key="5">
    <source>
        <dbReference type="Proteomes" id="UP000612352"/>
    </source>
</evidence>
<name>A0ABS1B7N1_9MICO</name>
<dbReference type="CDD" id="cd04301">
    <property type="entry name" value="NAT_SF"/>
    <property type="match status" value="1"/>
</dbReference>
<dbReference type="PANTHER" id="PTHR31435">
    <property type="entry name" value="PROTEIN NATD1"/>
    <property type="match status" value="1"/>
</dbReference>
<evidence type="ECO:0000259" key="3">
    <source>
        <dbReference type="PROSITE" id="PS51729"/>
    </source>
</evidence>
<dbReference type="Proteomes" id="UP000612352">
    <property type="component" value="Unassembled WGS sequence"/>
</dbReference>
<dbReference type="Gene3D" id="3.40.630.30">
    <property type="match status" value="1"/>
</dbReference>
<proteinExistence type="predicted"/>
<dbReference type="SUPFAM" id="SSF55729">
    <property type="entry name" value="Acyl-CoA N-acyltransferases (Nat)"/>
    <property type="match status" value="1"/>
</dbReference>
<keyword evidence="5" id="KW-1185">Reference proteome</keyword>
<gene>
    <name evidence="4" type="ORF">I8D64_04415</name>
</gene>
<comment type="caution">
    <text evidence="4">The sequence shown here is derived from an EMBL/GenBank/DDBJ whole genome shotgun (WGS) entry which is preliminary data.</text>
</comment>
<reference evidence="4 5" key="1">
    <citation type="submission" date="2020-12" db="EMBL/GenBank/DDBJ databases">
        <title>Brachybacterium sp. MASK1Z-5, whole genome shotgun sequence.</title>
        <authorList>
            <person name="Tuo L."/>
        </authorList>
    </citation>
    <scope>NUCLEOTIDE SEQUENCE [LARGE SCALE GENOMIC DNA]</scope>
    <source>
        <strain evidence="4 5">MASK1Z-5</strain>
    </source>
</reference>
<feature type="region of interest" description="Disordered" evidence="1">
    <location>
        <begin position="91"/>
        <end position="117"/>
    </location>
</feature>
<dbReference type="InterPro" id="IPR016181">
    <property type="entry name" value="Acyl_CoA_acyltransferase"/>
</dbReference>
<accession>A0ABS1B7N1</accession>
<evidence type="ECO:0000256" key="1">
    <source>
        <dbReference type="SAM" id="MobiDB-lite"/>
    </source>
</evidence>
<dbReference type="PROSITE" id="PS51186">
    <property type="entry name" value="GNAT"/>
    <property type="match status" value="1"/>
</dbReference>
<dbReference type="EMBL" id="JAEDAJ010000002">
    <property type="protein sequence ID" value="MBK0330641.1"/>
    <property type="molecule type" value="Genomic_DNA"/>
</dbReference>
<evidence type="ECO:0000313" key="4">
    <source>
        <dbReference type="EMBL" id="MBK0330641.1"/>
    </source>
</evidence>
<feature type="domain" description="N-acetyltransferase" evidence="2">
    <location>
        <begin position="1"/>
        <end position="117"/>
    </location>
</feature>
<dbReference type="RefSeq" id="WP_200501311.1">
    <property type="nucleotide sequence ID" value="NZ_JAEDAJ010000002.1"/>
</dbReference>
<sequence length="117" mass="12555">MGARGRIVEGLRIAHAADRERFEALLDDRLVGVLQYGPGSAEGVRDLRSTVVSPEHGGQGIGTALVREALAETAEEGLDVEATCWFARGYLERHPEGTRSTQRPTDEAGREPGEGDA</sequence>
<organism evidence="4 5">
    <name type="scientific">Brachybacterium halotolerans</name>
    <dbReference type="NCBI Taxonomy" id="2795215"/>
    <lineage>
        <taxon>Bacteria</taxon>
        <taxon>Bacillati</taxon>
        <taxon>Actinomycetota</taxon>
        <taxon>Actinomycetes</taxon>
        <taxon>Micrococcales</taxon>
        <taxon>Dermabacteraceae</taxon>
        <taxon>Brachybacterium</taxon>
    </lineage>
</organism>
<dbReference type="Pfam" id="PF14542">
    <property type="entry name" value="Acetyltransf_CG"/>
    <property type="match status" value="1"/>
</dbReference>
<feature type="domain" description="N-acetyltransferase" evidence="3">
    <location>
        <begin position="14"/>
        <end position="102"/>
    </location>
</feature>
<evidence type="ECO:0000259" key="2">
    <source>
        <dbReference type="PROSITE" id="PS51186"/>
    </source>
</evidence>
<dbReference type="InterPro" id="IPR000182">
    <property type="entry name" value="GNAT_dom"/>
</dbReference>